<evidence type="ECO:0000256" key="1">
    <source>
        <dbReference type="SAM" id="Phobius"/>
    </source>
</evidence>
<gene>
    <name evidence="2" type="ORF">FBZ90_102172</name>
</gene>
<organism evidence="2 3">
    <name type="scientific">Nitrospirillum amazonense</name>
    <dbReference type="NCBI Taxonomy" id="28077"/>
    <lineage>
        <taxon>Bacteria</taxon>
        <taxon>Pseudomonadati</taxon>
        <taxon>Pseudomonadota</taxon>
        <taxon>Alphaproteobacteria</taxon>
        <taxon>Rhodospirillales</taxon>
        <taxon>Azospirillaceae</taxon>
        <taxon>Nitrospirillum</taxon>
    </lineage>
</organism>
<dbReference type="AlphaFoldDB" id="A0A560HFL5"/>
<keyword evidence="1" id="KW-1133">Transmembrane helix</keyword>
<evidence type="ECO:0000313" key="2">
    <source>
        <dbReference type="EMBL" id="TWB45217.1"/>
    </source>
</evidence>
<name>A0A560HFL5_9PROT</name>
<keyword evidence="3" id="KW-1185">Reference proteome</keyword>
<evidence type="ECO:0000313" key="3">
    <source>
        <dbReference type="Proteomes" id="UP000315751"/>
    </source>
</evidence>
<reference evidence="2 3" key="1">
    <citation type="submission" date="2019-06" db="EMBL/GenBank/DDBJ databases">
        <title>Genomic Encyclopedia of Type Strains, Phase IV (KMG-V): Genome sequencing to study the core and pangenomes of soil and plant-associated prokaryotes.</title>
        <authorList>
            <person name="Whitman W."/>
        </authorList>
    </citation>
    <scope>NUCLEOTIDE SEQUENCE [LARGE SCALE GENOMIC DNA]</scope>
    <source>
        <strain evidence="2 3">BR 11622</strain>
    </source>
</reference>
<feature type="transmembrane region" description="Helical" evidence="1">
    <location>
        <begin position="20"/>
        <end position="44"/>
    </location>
</feature>
<protein>
    <submittedName>
        <fullName evidence="2">Uncharacterized protein</fullName>
    </submittedName>
</protein>
<dbReference type="Proteomes" id="UP000315751">
    <property type="component" value="Unassembled WGS sequence"/>
</dbReference>
<sequence>MTILTVPRRAAARRTVVPGLMSRLTGLVETAGMLGVAAVIALCINAML</sequence>
<dbReference type="RefSeq" id="WP_186455586.1">
    <property type="nucleotide sequence ID" value="NZ_VITR01000002.1"/>
</dbReference>
<dbReference type="EMBL" id="VITR01000002">
    <property type="protein sequence ID" value="TWB45217.1"/>
    <property type="molecule type" value="Genomic_DNA"/>
</dbReference>
<accession>A0A560HFL5</accession>
<keyword evidence="1" id="KW-0472">Membrane</keyword>
<comment type="caution">
    <text evidence="2">The sequence shown here is derived from an EMBL/GenBank/DDBJ whole genome shotgun (WGS) entry which is preliminary data.</text>
</comment>
<keyword evidence="1" id="KW-0812">Transmembrane</keyword>
<proteinExistence type="predicted"/>